<name>A0A918UY94_9CAUL</name>
<protein>
    <submittedName>
        <fullName evidence="2">Uncharacterized protein</fullName>
    </submittedName>
</protein>
<gene>
    <name evidence="2" type="ORF">GCM10011273_33100</name>
</gene>
<keyword evidence="1" id="KW-0472">Membrane</keyword>
<evidence type="ECO:0000313" key="2">
    <source>
        <dbReference type="EMBL" id="GGZ43643.1"/>
    </source>
</evidence>
<sequence>MYISDTTLMGALLGLGFTSTWGAYMYYKHAYLTANKRGKSTLHKVKIIILCIAHLAFGAWTSISGIMLIPKVFTVSDR</sequence>
<accession>A0A918UY94</accession>
<keyword evidence="3" id="KW-1185">Reference proteome</keyword>
<keyword evidence="1" id="KW-1133">Transmembrane helix</keyword>
<dbReference type="Proteomes" id="UP000662572">
    <property type="component" value="Unassembled WGS sequence"/>
</dbReference>
<feature type="transmembrane region" description="Helical" evidence="1">
    <location>
        <begin position="6"/>
        <end position="27"/>
    </location>
</feature>
<reference evidence="2" key="2">
    <citation type="submission" date="2020-09" db="EMBL/GenBank/DDBJ databases">
        <authorList>
            <person name="Sun Q."/>
            <person name="Kim S."/>
        </authorList>
    </citation>
    <scope>NUCLEOTIDE SEQUENCE</scope>
    <source>
        <strain evidence="2">KCTC 32296</strain>
    </source>
</reference>
<proteinExistence type="predicted"/>
<feature type="transmembrane region" description="Helical" evidence="1">
    <location>
        <begin position="47"/>
        <end position="69"/>
    </location>
</feature>
<comment type="caution">
    <text evidence="2">The sequence shown here is derived from an EMBL/GenBank/DDBJ whole genome shotgun (WGS) entry which is preliminary data.</text>
</comment>
<organism evidence="2 3">
    <name type="scientific">Asticcacaulis endophyticus</name>
    <dbReference type="NCBI Taxonomy" id="1395890"/>
    <lineage>
        <taxon>Bacteria</taxon>
        <taxon>Pseudomonadati</taxon>
        <taxon>Pseudomonadota</taxon>
        <taxon>Alphaproteobacteria</taxon>
        <taxon>Caulobacterales</taxon>
        <taxon>Caulobacteraceae</taxon>
        <taxon>Asticcacaulis</taxon>
    </lineage>
</organism>
<evidence type="ECO:0000313" key="3">
    <source>
        <dbReference type="Proteomes" id="UP000662572"/>
    </source>
</evidence>
<dbReference type="AlphaFoldDB" id="A0A918UY94"/>
<keyword evidence="1" id="KW-0812">Transmembrane</keyword>
<reference evidence="2" key="1">
    <citation type="journal article" date="2014" name="Int. J. Syst. Evol. Microbiol.">
        <title>Complete genome sequence of Corynebacterium casei LMG S-19264T (=DSM 44701T), isolated from a smear-ripened cheese.</title>
        <authorList>
            <consortium name="US DOE Joint Genome Institute (JGI-PGF)"/>
            <person name="Walter F."/>
            <person name="Albersmeier A."/>
            <person name="Kalinowski J."/>
            <person name="Ruckert C."/>
        </authorList>
    </citation>
    <scope>NUCLEOTIDE SEQUENCE</scope>
    <source>
        <strain evidence="2">KCTC 32296</strain>
    </source>
</reference>
<evidence type="ECO:0000256" key="1">
    <source>
        <dbReference type="SAM" id="Phobius"/>
    </source>
</evidence>
<dbReference type="EMBL" id="BMZB01000006">
    <property type="protein sequence ID" value="GGZ43643.1"/>
    <property type="molecule type" value="Genomic_DNA"/>
</dbReference>